<gene>
    <name evidence="2" type="ORF">FHX39_000180</name>
</gene>
<reference evidence="2 3" key="1">
    <citation type="submission" date="2020-08" db="EMBL/GenBank/DDBJ databases">
        <title>Sequencing the genomes of 1000 actinobacteria strains.</title>
        <authorList>
            <person name="Klenk H.-P."/>
        </authorList>
    </citation>
    <scope>NUCLEOTIDE SEQUENCE [LARGE SCALE GENOMIC DNA]</scope>
    <source>
        <strain evidence="2 3">DSM 11053</strain>
    </source>
</reference>
<evidence type="ECO:0000313" key="2">
    <source>
        <dbReference type="EMBL" id="MBB3325236.1"/>
    </source>
</evidence>
<keyword evidence="1" id="KW-0812">Transmembrane</keyword>
<keyword evidence="1" id="KW-1133">Transmembrane helix</keyword>
<feature type="transmembrane region" description="Helical" evidence="1">
    <location>
        <begin position="222"/>
        <end position="238"/>
    </location>
</feature>
<dbReference type="Proteomes" id="UP000565572">
    <property type="component" value="Unassembled WGS sequence"/>
</dbReference>
<feature type="transmembrane region" description="Helical" evidence="1">
    <location>
        <begin position="54"/>
        <end position="72"/>
    </location>
</feature>
<keyword evidence="1" id="KW-0472">Membrane</keyword>
<feature type="transmembrane region" description="Helical" evidence="1">
    <location>
        <begin position="78"/>
        <end position="96"/>
    </location>
</feature>
<keyword evidence="3" id="KW-1185">Reference proteome</keyword>
<accession>A0A7W5P5Y1</accession>
<comment type="caution">
    <text evidence="2">The sequence shown here is derived from an EMBL/GenBank/DDBJ whole genome shotgun (WGS) entry which is preliminary data.</text>
</comment>
<dbReference type="PANTHER" id="PTHR35007">
    <property type="entry name" value="INTEGRAL MEMBRANE PROTEIN-RELATED"/>
    <property type="match status" value="1"/>
</dbReference>
<feature type="transmembrane region" description="Helical" evidence="1">
    <location>
        <begin position="6"/>
        <end position="27"/>
    </location>
</feature>
<name>A0A7W5P5Y1_9ACTN</name>
<protein>
    <submittedName>
        <fullName evidence="2">Tight adherence protein B</fullName>
    </submittedName>
</protein>
<organism evidence="2 3">
    <name type="scientific">Microlunatus antarcticus</name>
    <dbReference type="NCBI Taxonomy" id="53388"/>
    <lineage>
        <taxon>Bacteria</taxon>
        <taxon>Bacillati</taxon>
        <taxon>Actinomycetota</taxon>
        <taxon>Actinomycetes</taxon>
        <taxon>Propionibacteriales</taxon>
        <taxon>Propionibacteriaceae</taxon>
        <taxon>Microlunatus</taxon>
    </lineage>
</organism>
<evidence type="ECO:0000313" key="3">
    <source>
        <dbReference type="Proteomes" id="UP000565572"/>
    </source>
</evidence>
<dbReference type="AlphaFoldDB" id="A0A7W5P5Y1"/>
<evidence type="ECO:0000256" key="1">
    <source>
        <dbReference type="SAM" id="Phobius"/>
    </source>
</evidence>
<feature type="transmembrane region" description="Helical" evidence="1">
    <location>
        <begin position="244"/>
        <end position="269"/>
    </location>
</feature>
<sequence>MSAGLAAVLTVVLAALTAALAVPRSAAARSRARLGRSPTTTTASTGPLRRRRGAAVLALASGSAVVVASAAVGGVRGAVLGTAVTIAGGTVVRIVVLHARDRAARRAQTEVARACGVLASYVRVGQVPADALVLVAADCPVLAEAAAVQRIGGDVPDALRAHAGRPGHGGLLDLARAWQVSSSTGAPMAPALEEVASGLASDESLRSVVSAELAAPRSTGKVMAVLPLVGIALGYLLGGRPLEWLVAAPVGWACLLVGLLLAAGGVLWIERLARAAAAGG</sequence>
<dbReference type="EMBL" id="JACHZG010000001">
    <property type="protein sequence ID" value="MBB3325236.1"/>
    <property type="molecule type" value="Genomic_DNA"/>
</dbReference>
<dbReference type="RefSeq" id="WP_183335983.1">
    <property type="nucleotide sequence ID" value="NZ_JACHZG010000001.1"/>
</dbReference>
<proteinExistence type="predicted"/>
<dbReference type="PANTHER" id="PTHR35007:SF4">
    <property type="entry name" value="CONSERVED TRANSMEMBRANE PROTEIN-RELATED"/>
    <property type="match status" value="1"/>
</dbReference>